<gene>
    <name evidence="1" type="ORF">I551_7312</name>
</gene>
<reference evidence="1 2" key="1">
    <citation type="submission" date="2014-01" db="EMBL/GenBank/DDBJ databases">
        <authorList>
            <person name="Dobos K."/>
            <person name="Lenaerts A."/>
            <person name="Ordway D."/>
            <person name="DeGroote M.A."/>
            <person name="Parker T."/>
            <person name="Sizemore C."/>
            <person name="Tallon L.J."/>
            <person name="Sadzewicz L.K."/>
            <person name="Sengamalay N."/>
            <person name="Fraser C.M."/>
            <person name="Hine E."/>
            <person name="Shefchek K.A."/>
            <person name="Das S.P."/>
            <person name="Tettelin H."/>
        </authorList>
    </citation>
    <scope>NUCLEOTIDE SEQUENCE [LARGE SCALE GENOMIC DNA]</scope>
    <source>
        <strain evidence="1 2">Harvey</strain>
    </source>
</reference>
<evidence type="ECO:0000313" key="2">
    <source>
        <dbReference type="Proteomes" id="UP000020681"/>
    </source>
</evidence>
<comment type="caution">
    <text evidence="1">The sequence shown here is derived from an EMBL/GenBank/DDBJ whole genome shotgun (WGS) entry which is preliminary data.</text>
</comment>
<dbReference type="Proteomes" id="UP000020681">
    <property type="component" value="Unassembled WGS sequence"/>
</dbReference>
<accession>A0ABP3A3P3</accession>
<protein>
    <submittedName>
        <fullName evidence="1">Uncharacterized protein</fullName>
    </submittedName>
</protein>
<organism evidence="1 2">
    <name type="scientific">Mycobacterium ulcerans str. Harvey</name>
    <dbReference type="NCBI Taxonomy" id="1299332"/>
    <lineage>
        <taxon>Bacteria</taxon>
        <taxon>Bacillati</taxon>
        <taxon>Actinomycetota</taxon>
        <taxon>Actinomycetes</taxon>
        <taxon>Mycobacteriales</taxon>
        <taxon>Mycobacteriaceae</taxon>
        <taxon>Mycobacterium</taxon>
        <taxon>Mycobacterium ulcerans group</taxon>
    </lineage>
</organism>
<name>A0ABP3A3P3_MYCUL</name>
<dbReference type="EMBL" id="JAOL01000179">
    <property type="protein sequence ID" value="EUA86168.1"/>
    <property type="molecule type" value="Genomic_DNA"/>
</dbReference>
<proteinExistence type="predicted"/>
<evidence type="ECO:0000313" key="1">
    <source>
        <dbReference type="EMBL" id="EUA86168.1"/>
    </source>
</evidence>
<sequence>MSNLTPFEHTWHPILRLHDTIYRKTNGPNRPSHPGCAPACCCHRRRQDRQARTTSLTSAVTATRI</sequence>
<keyword evidence="2" id="KW-1185">Reference proteome</keyword>